<feature type="region of interest" description="Disordered" evidence="1">
    <location>
        <begin position="65"/>
        <end position="130"/>
    </location>
</feature>
<accession>A0A699UKN7</accession>
<gene>
    <name evidence="2" type="ORF">Tci_893875</name>
</gene>
<feature type="compositionally biased region" description="Polar residues" evidence="1">
    <location>
        <begin position="90"/>
        <end position="99"/>
    </location>
</feature>
<organism evidence="2">
    <name type="scientific">Tanacetum cinerariifolium</name>
    <name type="common">Dalmatian daisy</name>
    <name type="synonym">Chrysanthemum cinerariifolium</name>
    <dbReference type="NCBI Taxonomy" id="118510"/>
    <lineage>
        <taxon>Eukaryota</taxon>
        <taxon>Viridiplantae</taxon>
        <taxon>Streptophyta</taxon>
        <taxon>Embryophyta</taxon>
        <taxon>Tracheophyta</taxon>
        <taxon>Spermatophyta</taxon>
        <taxon>Magnoliopsida</taxon>
        <taxon>eudicotyledons</taxon>
        <taxon>Gunneridae</taxon>
        <taxon>Pentapetalae</taxon>
        <taxon>asterids</taxon>
        <taxon>campanulids</taxon>
        <taxon>Asterales</taxon>
        <taxon>Asteraceae</taxon>
        <taxon>Asteroideae</taxon>
        <taxon>Anthemideae</taxon>
        <taxon>Anthemidinae</taxon>
        <taxon>Tanacetum</taxon>
    </lineage>
</organism>
<evidence type="ECO:0000256" key="1">
    <source>
        <dbReference type="SAM" id="MobiDB-lite"/>
    </source>
</evidence>
<comment type="caution">
    <text evidence="2">The sequence shown here is derived from an EMBL/GenBank/DDBJ whole genome shotgun (WGS) entry which is preliminary data.</text>
</comment>
<sequence>MSEYLRFLFLSEATIEKESVVTNQDLRVQHSVPPLSAGQAILDKTHHQKEVEIADPKIVATHEKKPVPIQIADPASPNMENPFGGAANIDESQGDQSLDASHRDSANHSVYEDQTERNLTIVRPRCSKPL</sequence>
<proteinExistence type="predicted"/>
<name>A0A699UKN7_TANCI</name>
<dbReference type="AlphaFoldDB" id="A0A699UKN7"/>
<evidence type="ECO:0000313" key="2">
    <source>
        <dbReference type="EMBL" id="GFD21906.1"/>
    </source>
</evidence>
<reference evidence="2" key="1">
    <citation type="journal article" date="2019" name="Sci. Rep.">
        <title>Draft genome of Tanacetum cinerariifolium, the natural source of mosquito coil.</title>
        <authorList>
            <person name="Yamashiro T."/>
            <person name="Shiraishi A."/>
            <person name="Satake H."/>
            <person name="Nakayama K."/>
        </authorList>
    </citation>
    <scope>NUCLEOTIDE SEQUENCE</scope>
</reference>
<feature type="compositionally biased region" description="Basic and acidic residues" evidence="1">
    <location>
        <begin position="100"/>
        <end position="116"/>
    </location>
</feature>
<protein>
    <submittedName>
        <fullName evidence="2">Uncharacterized protein</fullName>
    </submittedName>
</protein>
<dbReference type="EMBL" id="BKCJ011333174">
    <property type="protein sequence ID" value="GFD21906.1"/>
    <property type="molecule type" value="Genomic_DNA"/>
</dbReference>